<organism evidence="4 5">
    <name type="scientific">Flemingia macrophylla</name>
    <dbReference type="NCBI Taxonomy" id="520843"/>
    <lineage>
        <taxon>Eukaryota</taxon>
        <taxon>Viridiplantae</taxon>
        <taxon>Streptophyta</taxon>
        <taxon>Embryophyta</taxon>
        <taxon>Tracheophyta</taxon>
        <taxon>Spermatophyta</taxon>
        <taxon>Magnoliopsida</taxon>
        <taxon>eudicotyledons</taxon>
        <taxon>Gunneridae</taxon>
        <taxon>Pentapetalae</taxon>
        <taxon>rosids</taxon>
        <taxon>fabids</taxon>
        <taxon>Fabales</taxon>
        <taxon>Fabaceae</taxon>
        <taxon>Papilionoideae</taxon>
        <taxon>50 kb inversion clade</taxon>
        <taxon>NPAAA clade</taxon>
        <taxon>indigoferoid/millettioid clade</taxon>
        <taxon>Phaseoleae</taxon>
        <taxon>Flemingia</taxon>
    </lineage>
</organism>
<dbReference type="GO" id="GO:0035251">
    <property type="term" value="F:UDP-glucosyltransferase activity"/>
    <property type="evidence" value="ECO:0007669"/>
    <property type="project" value="UniProtKB-ARBA"/>
</dbReference>
<proteinExistence type="inferred from homology"/>
<dbReference type="PANTHER" id="PTHR48047">
    <property type="entry name" value="GLYCOSYLTRANSFERASE"/>
    <property type="match status" value="1"/>
</dbReference>
<comment type="caution">
    <text evidence="4">The sequence shown here is derived from an EMBL/GenBank/DDBJ whole genome shotgun (WGS) entry which is preliminary data.</text>
</comment>
<dbReference type="SUPFAM" id="SSF53756">
    <property type="entry name" value="UDP-Glycosyltransferase/glycogen phosphorylase"/>
    <property type="match status" value="1"/>
</dbReference>
<gene>
    <name evidence="4" type="ORF">Fmac_006065</name>
</gene>
<feature type="region of interest" description="Disordered" evidence="3">
    <location>
        <begin position="215"/>
        <end position="239"/>
    </location>
</feature>
<evidence type="ECO:0000313" key="5">
    <source>
        <dbReference type="Proteomes" id="UP001603857"/>
    </source>
</evidence>
<dbReference type="AlphaFoldDB" id="A0ABD1NCB8"/>
<keyword evidence="2" id="KW-0808">Transferase</keyword>
<comment type="similarity">
    <text evidence="1">Belongs to the UDP-glycosyltransferase family.</text>
</comment>
<keyword evidence="2" id="KW-0328">Glycosyltransferase</keyword>
<accession>A0ABD1NCB8</accession>
<keyword evidence="5" id="KW-1185">Reference proteome</keyword>
<evidence type="ECO:0000256" key="2">
    <source>
        <dbReference type="ARBA" id="ARBA00022676"/>
    </source>
</evidence>
<evidence type="ECO:0000313" key="4">
    <source>
        <dbReference type="EMBL" id="KAL2344780.1"/>
    </source>
</evidence>
<feature type="compositionally biased region" description="Basic and acidic residues" evidence="3">
    <location>
        <begin position="223"/>
        <end position="239"/>
    </location>
</feature>
<dbReference type="PANTHER" id="PTHR48047:SF45">
    <property type="entry name" value="SCOPOLETIN GLUCOSYLTRANSFERASE-LIKE"/>
    <property type="match status" value="1"/>
</dbReference>
<dbReference type="Gene3D" id="3.40.50.2000">
    <property type="entry name" value="Glycogen Phosphorylase B"/>
    <property type="match status" value="1"/>
</dbReference>
<sequence length="239" mass="26445">MGSNEHHPLHIFLFPFLGHGHIIPTIDMAKLLAEKVVKATVITTPLNAPFICKAISKAKTSDENVIHIQTMDFPSAPVGLPHGCENTDSISSVDMFQPFIMATALLQEPFEKLLLDQRPHCIVADMFFPWTTDSGTKFGIPRLVFHGISFSSLCAISCVALYDDVSSDHSDSPFVIPNFPGEIEISRMHAGPFMKRKANADHYRKVLGRKARHVGPLSLRNENSQEKANRGKEASRITA</sequence>
<dbReference type="Proteomes" id="UP001603857">
    <property type="component" value="Unassembled WGS sequence"/>
</dbReference>
<name>A0ABD1NCB8_9FABA</name>
<evidence type="ECO:0000256" key="3">
    <source>
        <dbReference type="SAM" id="MobiDB-lite"/>
    </source>
</evidence>
<dbReference type="EMBL" id="JBGMDY010000002">
    <property type="protein sequence ID" value="KAL2344780.1"/>
    <property type="molecule type" value="Genomic_DNA"/>
</dbReference>
<evidence type="ECO:0000256" key="1">
    <source>
        <dbReference type="ARBA" id="ARBA00009995"/>
    </source>
</evidence>
<protein>
    <submittedName>
        <fullName evidence="4">Uncharacterized protein</fullName>
    </submittedName>
</protein>
<reference evidence="4 5" key="1">
    <citation type="submission" date="2024-08" db="EMBL/GenBank/DDBJ databases">
        <title>Insights into the chromosomal genome structure of Flemingia macrophylla.</title>
        <authorList>
            <person name="Ding Y."/>
            <person name="Zhao Y."/>
            <person name="Bi W."/>
            <person name="Wu M."/>
            <person name="Zhao G."/>
            <person name="Gong Y."/>
            <person name="Li W."/>
            <person name="Zhang P."/>
        </authorList>
    </citation>
    <scope>NUCLEOTIDE SEQUENCE [LARGE SCALE GENOMIC DNA]</scope>
    <source>
        <strain evidence="4">DYQJB</strain>
        <tissue evidence="4">Leaf</tissue>
    </source>
</reference>